<feature type="region of interest" description="Disordered" evidence="1">
    <location>
        <begin position="581"/>
        <end position="622"/>
    </location>
</feature>
<protein>
    <recommendedName>
        <fullName evidence="6">MarR family transcriptional regulator</fullName>
    </recommendedName>
</protein>
<dbReference type="Gene3D" id="1.10.10.10">
    <property type="entry name" value="Winged helix-like DNA-binding domain superfamily/Winged helix DNA-binding domain"/>
    <property type="match status" value="2"/>
</dbReference>
<dbReference type="Proteomes" id="UP001500151">
    <property type="component" value="Unassembled WGS sequence"/>
</dbReference>
<evidence type="ECO:0000259" key="2">
    <source>
        <dbReference type="Pfam" id="PF00126"/>
    </source>
</evidence>
<keyword evidence="5" id="KW-1185">Reference proteome</keyword>
<organism evidence="4 5">
    <name type="scientific">Streptomyces vastus</name>
    <dbReference type="NCBI Taxonomy" id="285451"/>
    <lineage>
        <taxon>Bacteria</taxon>
        <taxon>Bacillati</taxon>
        <taxon>Actinomycetota</taxon>
        <taxon>Actinomycetes</taxon>
        <taxon>Kitasatosporales</taxon>
        <taxon>Streptomycetaceae</taxon>
        <taxon>Streptomyces</taxon>
    </lineage>
</organism>
<dbReference type="InterPro" id="IPR036390">
    <property type="entry name" value="WH_DNA-bd_sf"/>
</dbReference>
<evidence type="ECO:0000259" key="3">
    <source>
        <dbReference type="Pfam" id="PF06527"/>
    </source>
</evidence>
<dbReference type="EMBL" id="BAAASJ010000014">
    <property type="protein sequence ID" value="GAA2624082.1"/>
    <property type="molecule type" value="Genomic_DNA"/>
</dbReference>
<feature type="domain" description="TniQ" evidence="3">
    <location>
        <begin position="9"/>
        <end position="125"/>
    </location>
</feature>
<comment type="caution">
    <text evidence="4">The sequence shown here is derived from an EMBL/GenBank/DDBJ whole genome shotgun (WGS) entry which is preliminary data.</text>
</comment>
<name>A0ABN3QE64_9ACTN</name>
<sequence>MSEPRTLAIRVLPQPGESLDSWMEALARRSWTSLSALLDALGLPTQERTHHLLTGLPPEMFQRLKKQLNLRAGVLEQSVIPAALFGRRAPHWRFCPQCLSEGQGRFPIRWWLPWTFACTKHQALLHRRCPSCHTEPRVFLPRSVHLHPPGHCMRRTGRRTVCGADLGELPALALPHGHPLLQAQELLSALPVHQRMAADRTFTKVDKCLSPLMESMSASDLLPLNEAARDAWQNVLADVTDLNSGIGIWRVQERRRTILTPDFFQREHTEGGTPFRVIAEIHGLPRQLVIQHAKGLGLPVHPGTRPRIIDDEEWLREQYLDRTRSIEDIAQELGTSHTVVIRHLEDLGVPRRPFGPRSMTAFITKLDESVPRDIRAAVEGTLHGWLRLRRFQISMAFPNLTAAARHLDLMLSVLASQFLQLEQDIGTRLFHRSVRHAPQRPTARGATLLHDLEDSQVQSLMQNALGPRLDPLPAADAVDFATVAVDGERAALTVLHTHAPPPQRLNIPSPLHPLLSHLLHHSDEETSVSQIHTATGMPFNTVYKQIKRLEAAGWVTSRLETHAERPAAARRRTFYSLTPAAHQAAATTTRGPAALRKTTDSPDETTDRTAELLHETPGQENY</sequence>
<dbReference type="Pfam" id="PF00126">
    <property type="entry name" value="HTH_1"/>
    <property type="match status" value="1"/>
</dbReference>
<dbReference type="SUPFAM" id="SSF46785">
    <property type="entry name" value="Winged helix' DNA-binding domain"/>
    <property type="match status" value="2"/>
</dbReference>
<dbReference type="InterPro" id="IPR009492">
    <property type="entry name" value="TniQ"/>
</dbReference>
<evidence type="ECO:0000256" key="1">
    <source>
        <dbReference type="SAM" id="MobiDB-lite"/>
    </source>
</evidence>
<dbReference type="InterPro" id="IPR036388">
    <property type="entry name" value="WH-like_DNA-bd_sf"/>
</dbReference>
<accession>A0ABN3QE64</accession>
<feature type="domain" description="HTH lysR-type" evidence="2">
    <location>
        <begin position="397"/>
        <end position="445"/>
    </location>
</feature>
<dbReference type="InterPro" id="IPR000847">
    <property type="entry name" value="LysR_HTH_N"/>
</dbReference>
<feature type="compositionally biased region" description="Basic and acidic residues" evidence="1">
    <location>
        <begin position="597"/>
        <end position="614"/>
    </location>
</feature>
<gene>
    <name evidence="4" type="ORF">GCM10010307_09870</name>
</gene>
<evidence type="ECO:0000313" key="5">
    <source>
        <dbReference type="Proteomes" id="UP001500151"/>
    </source>
</evidence>
<evidence type="ECO:0008006" key="6">
    <source>
        <dbReference type="Google" id="ProtNLM"/>
    </source>
</evidence>
<dbReference type="Pfam" id="PF06527">
    <property type="entry name" value="TniQ"/>
    <property type="match status" value="1"/>
</dbReference>
<proteinExistence type="predicted"/>
<reference evidence="4 5" key="1">
    <citation type="journal article" date="2019" name="Int. J. Syst. Evol. Microbiol.">
        <title>The Global Catalogue of Microorganisms (GCM) 10K type strain sequencing project: providing services to taxonomists for standard genome sequencing and annotation.</title>
        <authorList>
            <consortium name="The Broad Institute Genomics Platform"/>
            <consortium name="The Broad Institute Genome Sequencing Center for Infectious Disease"/>
            <person name="Wu L."/>
            <person name="Ma J."/>
        </authorList>
    </citation>
    <scope>NUCLEOTIDE SEQUENCE [LARGE SCALE GENOMIC DNA]</scope>
    <source>
        <strain evidence="4 5">JCM 4524</strain>
    </source>
</reference>
<evidence type="ECO:0000313" key="4">
    <source>
        <dbReference type="EMBL" id="GAA2624082.1"/>
    </source>
</evidence>